<dbReference type="EMBL" id="JABFAC010000004">
    <property type="protein sequence ID" value="MBA0610492.1"/>
    <property type="molecule type" value="Genomic_DNA"/>
</dbReference>
<feature type="non-terminal residue" evidence="1">
    <location>
        <position position="1"/>
    </location>
</feature>
<proteinExistence type="predicted"/>
<evidence type="ECO:0000313" key="1">
    <source>
        <dbReference type="EMBL" id="MBA0610492.1"/>
    </source>
</evidence>
<comment type="caution">
    <text evidence="1">The sequence shown here is derived from an EMBL/GenBank/DDBJ whole genome shotgun (WGS) entry which is preliminary data.</text>
</comment>
<evidence type="ECO:0008006" key="3">
    <source>
        <dbReference type="Google" id="ProtNLM"/>
    </source>
</evidence>
<dbReference type="PANTHER" id="PTHR48464">
    <property type="match status" value="1"/>
</dbReference>
<dbReference type="Proteomes" id="UP000593561">
    <property type="component" value="Unassembled WGS sequence"/>
</dbReference>
<protein>
    <recommendedName>
        <fullName evidence="3">Myb/SANT-like domain-containing protein</fullName>
    </recommendedName>
</protein>
<dbReference type="PANTHER" id="PTHR48464:SF1">
    <property type="entry name" value="MYB_SANT-LIKE DOMAIN-CONTAINING PROTEIN"/>
    <property type="match status" value="1"/>
</dbReference>
<keyword evidence="2" id="KW-1185">Reference proteome</keyword>
<sequence length="283" mass="32152">FFTIKCFFSKFSGTKRKWVPEEDDALEDDALVVSMVDLHNVGTFNADTGFKADYLNEVEKMFEKVLPHAMLKTKPDLESRIRILKRNGVIVNDIPKKVDQFKHCSFPYYDQLTDIYAKDRATRKDTQTVANIIEEIDVEDVATTNTHEERNDFHGCEADVYLDGMDLSTTQLQPARNQCDFTFSKKKKNSNANDHISSTSFTNAITLLAKNVRTVGLGISRSIASEVLIQQKSKMVIQESALKLYSTLCEVEGLIEDERYCALNKLPNHPTQMFILFSLPSSV</sequence>
<evidence type="ECO:0000313" key="2">
    <source>
        <dbReference type="Proteomes" id="UP000593561"/>
    </source>
</evidence>
<accession>A0A7J8RAW0</accession>
<name>A0A7J8RAW0_GOSDV</name>
<organism evidence="1 2">
    <name type="scientific">Gossypium davidsonii</name>
    <name type="common">Davidson's cotton</name>
    <name type="synonym">Gossypium klotzschianum subsp. davidsonii</name>
    <dbReference type="NCBI Taxonomy" id="34287"/>
    <lineage>
        <taxon>Eukaryota</taxon>
        <taxon>Viridiplantae</taxon>
        <taxon>Streptophyta</taxon>
        <taxon>Embryophyta</taxon>
        <taxon>Tracheophyta</taxon>
        <taxon>Spermatophyta</taxon>
        <taxon>Magnoliopsida</taxon>
        <taxon>eudicotyledons</taxon>
        <taxon>Gunneridae</taxon>
        <taxon>Pentapetalae</taxon>
        <taxon>rosids</taxon>
        <taxon>malvids</taxon>
        <taxon>Malvales</taxon>
        <taxon>Malvaceae</taxon>
        <taxon>Malvoideae</taxon>
        <taxon>Gossypium</taxon>
    </lineage>
</organism>
<gene>
    <name evidence="1" type="ORF">Godav_011335</name>
</gene>
<dbReference type="AlphaFoldDB" id="A0A7J8RAW0"/>
<reference evidence="1 2" key="1">
    <citation type="journal article" date="2019" name="Genome Biol. Evol.">
        <title>Insights into the evolution of the New World diploid cottons (Gossypium, subgenus Houzingenia) based on genome sequencing.</title>
        <authorList>
            <person name="Grover C.E."/>
            <person name="Arick M.A. 2nd"/>
            <person name="Thrash A."/>
            <person name="Conover J.L."/>
            <person name="Sanders W.S."/>
            <person name="Peterson D.G."/>
            <person name="Frelichowski J.E."/>
            <person name="Scheffler J.A."/>
            <person name="Scheffler B.E."/>
            <person name="Wendel J.F."/>
        </authorList>
    </citation>
    <scope>NUCLEOTIDE SEQUENCE [LARGE SCALE GENOMIC DNA]</scope>
    <source>
        <strain evidence="1">27</strain>
        <tissue evidence="1">Leaf</tissue>
    </source>
</reference>